<keyword evidence="1" id="KW-0548">Nucleotidyltransferase</keyword>
<sequence length="35" mass="4198">MRFDSLMLSQSYVRSNFDSCVYYKQVSSATYIYML</sequence>
<organism evidence="1">
    <name type="scientific">Cicer arietinum</name>
    <name type="common">Chickpea</name>
    <name type="synonym">Garbanzo</name>
    <dbReference type="NCBI Taxonomy" id="3827"/>
    <lineage>
        <taxon>Eukaryota</taxon>
        <taxon>Viridiplantae</taxon>
        <taxon>Streptophyta</taxon>
        <taxon>Embryophyta</taxon>
        <taxon>Tracheophyta</taxon>
        <taxon>Spermatophyta</taxon>
        <taxon>Magnoliopsida</taxon>
        <taxon>eudicotyledons</taxon>
        <taxon>Gunneridae</taxon>
        <taxon>Pentapetalae</taxon>
        <taxon>rosids</taxon>
        <taxon>fabids</taxon>
        <taxon>Fabales</taxon>
        <taxon>Fabaceae</taxon>
        <taxon>Papilionoideae</taxon>
        <taxon>50 kb inversion clade</taxon>
        <taxon>NPAAA clade</taxon>
        <taxon>Hologalegina</taxon>
        <taxon>IRL clade</taxon>
        <taxon>Cicereae</taxon>
        <taxon>Cicer</taxon>
    </lineage>
</organism>
<reference evidence="1" key="1">
    <citation type="submission" date="2009-10" db="EMBL/GenBank/DDBJ databases">
        <title>Activation of chickpea Ty1-copia retrotransposons under abiotic stress conditions.</title>
        <authorList>
            <person name="Rajput M.K."/>
            <person name="Upadhyaya K.C."/>
        </authorList>
    </citation>
    <scope>NUCLEOTIDE SEQUENCE</scope>
</reference>
<dbReference type="GO" id="GO:0003964">
    <property type="term" value="F:RNA-directed DNA polymerase activity"/>
    <property type="evidence" value="ECO:0007669"/>
    <property type="project" value="UniProtKB-KW"/>
</dbReference>
<dbReference type="EMBL" id="AJ544277">
    <property type="protein sequence ID" value="CAD66689.2"/>
    <property type="molecule type" value="mRNA"/>
</dbReference>
<reference evidence="1" key="2">
    <citation type="submission" date="2009-10" db="EMBL/GenBank/DDBJ databases">
        <title>Isolation and characterization of retrotransposons and their use as molecular markers.</title>
        <authorList>
            <person name="Rajput M.K."/>
            <person name="Upadhyaya K.C."/>
        </authorList>
    </citation>
    <scope>NUCLEOTIDE SEQUENCE</scope>
</reference>
<dbReference type="AlphaFoldDB" id="Q84VU7"/>
<proteinExistence type="evidence at transcript level"/>
<name>Q84VU7_CICAR</name>
<gene>
    <name evidence="1" type="primary">pol</name>
</gene>
<feature type="non-terminal residue" evidence="1">
    <location>
        <position position="35"/>
    </location>
</feature>
<protein>
    <submittedName>
        <fullName evidence="1">Reverse transcriptase</fullName>
    </submittedName>
</protein>
<keyword evidence="1" id="KW-0808">Transferase</keyword>
<keyword evidence="1" id="KW-0695">RNA-directed DNA polymerase</keyword>
<accession>Q84VU7</accession>
<evidence type="ECO:0000313" key="1">
    <source>
        <dbReference type="EMBL" id="CAD66689.2"/>
    </source>
</evidence>